<evidence type="ECO:0000256" key="2">
    <source>
        <dbReference type="ARBA" id="ARBA00022553"/>
    </source>
</evidence>
<evidence type="ECO:0000259" key="3">
    <source>
        <dbReference type="Pfam" id="PF08659"/>
    </source>
</evidence>
<sequence>MTSSVSGILSTPSQGKYAAANAYLDSFARFRHTRSKAPATSVVLPMVLVVGIVAENVELEDALKRKGMYGVDEEHLLQSFEAAMMFNTLETVPEHVVVGLDPAPLQKAVNDTAAVDSFRLEDARFSHIVHGINSYADDAAGIDSMIGAELRNWIFKEYMIDVPFQQLLGPRYSDNMTIEQFPFHLSNL</sequence>
<dbReference type="eggNOG" id="KOG1202">
    <property type="taxonomic scope" value="Eukaryota"/>
</dbReference>
<accession>G9MUE8</accession>
<proteinExistence type="predicted"/>
<keyword evidence="1" id="KW-0596">Phosphopantetheine</keyword>
<gene>
    <name evidence="4" type="ORF">TRIVIDRAFT_222611</name>
</gene>
<dbReference type="InterPro" id="IPR050091">
    <property type="entry name" value="PKS_NRPS_Biosynth_Enz"/>
</dbReference>
<reference evidence="4 5" key="1">
    <citation type="journal article" date="2011" name="Genome Biol.">
        <title>Comparative genome sequence analysis underscores mycoparasitism as the ancestral life style of Trichoderma.</title>
        <authorList>
            <person name="Kubicek C.P."/>
            <person name="Herrera-Estrella A."/>
            <person name="Seidl-Seiboth V."/>
            <person name="Martinez D.A."/>
            <person name="Druzhinina I.S."/>
            <person name="Thon M."/>
            <person name="Zeilinger S."/>
            <person name="Casas-Flores S."/>
            <person name="Horwitz B.A."/>
            <person name="Mukherjee P.K."/>
            <person name="Mukherjee M."/>
            <person name="Kredics L."/>
            <person name="Alcaraz L.D."/>
            <person name="Aerts A."/>
            <person name="Antal Z."/>
            <person name="Atanasova L."/>
            <person name="Cervantes-Badillo M.G."/>
            <person name="Challacombe J."/>
            <person name="Chertkov O."/>
            <person name="McCluskey K."/>
            <person name="Coulpier F."/>
            <person name="Deshpande N."/>
            <person name="von Doehren H."/>
            <person name="Ebbole D.J."/>
            <person name="Esquivel-Naranjo E.U."/>
            <person name="Fekete E."/>
            <person name="Flipphi M."/>
            <person name="Glaser F."/>
            <person name="Gomez-Rodriguez E.Y."/>
            <person name="Gruber S."/>
            <person name="Han C."/>
            <person name="Henrissat B."/>
            <person name="Hermosa R."/>
            <person name="Hernandez-Onate M."/>
            <person name="Karaffa L."/>
            <person name="Kosti I."/>
            <person name="Le Crom S."/>
            <person name="Lindquist E."/>
            <person name="Lucas S."/>
            <person name="Luebeck M."/>
            <person name="Luebeck P.S."/>
            <person name="Margeot A."/>
            <person name="Metz B."/>
            <person name="Misra M."/>
            <person name="Nevalainen H."/>
            <person name="Omann M."/>
            <person name="Packer N."/>
            <person name="Perrone G."/>
            <person name="Uresti-Rivera E.E."/>
            <person name="Salamov A."/>
            <person name="Schmoll M."/>
            <person name="Seiboth B."/>
            <person name="Shapiro H."/>
            <person name="Sukno S."/>
            <person name="Tamayo-Ramos J.A."/>
            <person name="Tisch D."/>
            <person name="Wiest A."/>
            <person name="Wilkinson H.H."/>
            <person name="Zhang M."/>
            <person name="Coutinho P.M."/>
            <person name="Kenerley C.M."/>
            <person name="Monte E."/>
            <person name="Baker S.E."/>
            <person name="Grigoriev I.V."/>
        </authorList>
    </citation>
    <scope>NUCLEOTIDE SEQUENCE [LARGE SCALE GENOMIC DNA]</scope>
    <source>
        <strain evidence="5">Gv29-8 / FGSC 10586</strain>
    </source>
</reference>
<dbReference type="SUPFAM" id="SSF51735">
    <property type="entry name" value="NAD(P)-binding Rossmann-fold domains"/>
    <property type="match status" value="1"/>
</dbReference>
<dbReference type="InParanoid" id="G9MUE8"/>
<keyword evidence="5" id="KW-1185">Reference proteome</keyword>
<dbReference type="GeneID" id="25791689"/>
<evidence type="ECO:0000256" key="1">
    <source>
        <dbReference type="ARBA" id="ARBA00022450"/>
    </source>
</evidence>
<dbReference type="VEuPathDB" id="FungiDB:TRIVIDRAFT_222611"/>
<name>G9MUE8_HYPVG</name>
<dbReference type="InterPro" id="IPR013968">
    <property type="entry name" value="PKS_KR"/>
</dbReference>
<dbReference type="Gene3D" id="3.40.50.720">
    <property type="entry name" value="NAD(P)-binding Rossmann-like Domain"/>
    <property type="match status" value="1"/>
</dbReference>
<keyword evidence="2" id="KW-0597">Phosphoprotein</keyword>
<dbReference type="HOGENOM" id="CLU_123998_0_0_1"/>
<dbReference type="OrthoDB" id="329835at2759"/>
<feature type="domain" description="Ketoreductase (KR)" evidence="3">
    <location>
        <begin position="1"/>
        <end position="46"/>
    </location>
</feature>
<evidence type="ECO:0000313" key="4">
    <source>
        <dbReference type="EMBL" id="EHK21941.1"/>
    </source>
</evidence>
<dbReference type="RefSeq" id="XP_013956134.1">
    <property type="nucleotide sequence ID" value="XM_014100659.1"/>
</dbReference>
<dbReference type="STRING" id="413071.G9MUE8"/>
<dbReference type="AlphaFoldDB" id="G9MUE8"/>
<dbReference type="Proteomes" id="UP000007115">
    <property type="component" value="Unassembled WGS sequence"/>
</dbReference>
<dbReference type="InterPro" id="IPR036291">
    <property type="entry name" value="NAD(P)-bd_dom_sf"/>
</dbReference>
<dbReference type="Pfam" id="PF08659">
    <property type="entry name" value="KR"/>
    <property type="match status" value="1"/>
</dbReference>
<dbReference type="GO" id="GO:0044550">
    <property type="term" value="P:secondary metabolite biosynthetic process"/>
    <property type="evidence" value="ECO:0007669"/>
    <property type="project" value="TreeGrafter"/>
</dbReference>
<dbReference type="GO" id="GO:0006633">
    <property type="term" value="P:fatty acid biosynthetic process"/>
    <property type="evidence" value="ECO:0007669"/>
    <property type="project" value="TreeGrafter"/>
</dbReference>
<dbReference type="PANTHER" id="PTHR43775:SF37">
    <property type="entry name" value="SI:DKEY-61P9.11"/>
    <property type="match status" value="1"/>
</dbReference>
<dbReference type="GO" id="GO:0004312">
    <property type="term" value="F:fatty acid synthase activity"/>
    <property type="evidence" value="ECO:0007669"/>
    <property type="project" value="TreeGrafter"/>
</dbReference>
<protein>
    <recommendedName>
        <fullName evidence="3">Ketoreductase (KR) domain-containing protein</fullName>
    </recommendedName>
</protein>
<dbReference type="EMBL" id="ABDF02000054">
    <property type="protein sequence ID" value="EHK21941.1"/>
    <property type="molecule type" value="Genomic_DNA"/>
</dbReference>
<dbReference type="PANTHER" id="PTHR43775">
    <property type="entry name" value="FATTY ACID SYNTHASE"/>
    <property type="match status" value="1"/>
</dbReference>
<comment type="caution">
    <text evidence="4">The sequence shown here is derived from an EMBL/GenBank/DDBJ whole genome shotgun (WGS) entry which is preliminary data.</text>
</comment>
<evidence type="ECO:0000313" key="5">
    <source>
        <dbReference type="Proteomes" id="UP000007115"/>
    </source>
</evidence>
<organism evidence="4 5">
    <name type="scientific">Hypocrea virens (strain Gv29-8 / FGSC 10586)</name>
    <name type="common">Gliocladium virens</name>
    <name type="synonym">Trichoderma virens</name>
    <dbReference type="NCBI Taxonomy" id="413071"/>
    <lineage>
        <taxon>Eukaryota</taxon>
        <taxon>Fungi</taxon>
        <taxon>Dikarya</taxon>
        <taxon>Ascomycota</taxon>
        <taxon>Pezizomycotina</taxon>
        <taxon>Sordariomycetes</taxon>
        <taxon>Hypocreomycetidae</taxon>
        <taxon>Hypocreales</taxon>
        <taxon>Hypocreaceae</taxon>
        <taxon>Trichoderma</taxon>
    </lineage>
</organism>